<evidence type="ECO:0000256" key="3">
    <source>
        <dbReference type="ARBA" id="ARBA00004442"/>
    </source>
</evidence>
<dbReference type="GO" id="GO:0071973">
    <property type="term" value="P:bacterial-type flagellum-dependent cell motility"/>
    <property type="evidence" value="ECO:0007669"/>
    <property type="project" value="InterPro"/>
</dbReference>
<evidence type="ECO:0000256" key="4">
    <source>
        <dbReference type="ARBA" id="ARBA00006929"/>
    </source>
</evidence>
<dbReference type="AlphaFoldDB" id="A0A7V1LMH4"/>
<evidence type="ECO:0000256" key="1">
    <source>
        <dbReference type="ARBA" id="ARBA00002591"/>
    </source>
</evidence>
<reference evidence="9" key="1">
    <citation type="journal article" date="2020" name="mSystems">
        <title>Genome- and Community-Level Interaction Insights into Carbon Utilization and Element Cycling Functions of Hydrothermarchaeota in Hydrothermal Sediment.</title>
        <authorList>
            <person name="Zhou Z."/>
            <person name="Liu Y."/>
            <person name="Xu W."/>
            <person name="Pan J."/>
            <person name="Luo Z.H."/>
            <person name="Li M."/>
        </authorList>
    </citation>
    <scope>NUCLEOTIDE SEQUENCE [LARGE SCALE GENOMIC DNA]</scope>
    <source>
        <strain evidence="9">HyVt-456</strain>
    </source>
</reference>
<keyword evidence="9" id="KW-0966">Cell projection</keyword>
<evidence type="ECO:0000256" key="8">
    <source>
        <dbReference type="ARBA" id="ARBA00023237"/>
    </source>
</evidence>
<name>A0A7V1LMH4_CALAY</name>
<dbReference type="Proteomes" id="UP000886005">
    <property type="component" value="Unassembled WGS sequence"/>
</dbReference>
<dbReference type="Pfam" id="PF02107">
    <property type="entry name" value="FlgH"/>
    <property type="match status" value="1"/>
</dbReference>
<gene>
    <name evidence="9" type="ORF">ENJ10_08660</name>
</gene>
<keyword evidence="7" id="KW-0975">Bacterial flagellum</keyword>
<dbReference type="InterPro" id="IPR000527">
    <property type="entry name" value="Flag_Lring"/>
</dbReference>
<dbReference type="GO" id="GO:0009279">
    <property type="term" value="C:cell outer membrane"/>
    <property type="evidence" value="ECO:0007669"/>
    <property type="project" value="UniProtKB-SubCell"/>
</dbReference>
<comment type="similarity">
    <text evidence="4">Belongs to the FlgH family.</text>
</comment>
<dbReference type="PRINTS" id="PR01008">
    <property type="entry name" value="FLGLRINGFLGH"/>
</dbReference>
<comment type="function">
    <text evidence="1">Assembles around the rod to form the L-ring and probably protects the motor/basal body from shearing forces during rotation.</text>
</comment>
<evidence type="ECO:0000313" key="9">
    <source>
        <dbReference type="EMBL" id="HED10746.1"/>
    </source>
</evidence>
<keyword evidence="6" id="KW-0472">Membrane</keyword>
<organism evidence="9">
    <name type="scientific">Caldithrix abyssi</name>
    <dbReference type="NCBI Taxonomy" id="187145"/>
    <lineage>
        <taxon>Bacteria</taxon>
        <taxon>Pseudomonadati</taxon>
        <taxon>Calditrichota</taxon>
        <taxon>Calditrichia</taxon>
        <taxon>Calditrichales</taxon>
        <taxon>Calditrichaceae</taxon>
        <taxon>Caldithrix</taxon>
    </lineage>
</organism>
<comment type="caution">
    <text evidence="9">The sequence shown here is derived from an EMBL/GenBank/DDBJ whole genome shotgun (WGS) entry which is preliminary data.</text>
</comment>
<dbReference type="EMBL" id="DRLD01000238">
    <property type="protein sequence ID" value="HED10746.1"/>
    <property type="molecule type" value="Genomic_DNA"/>
</dbReference>
<accession>A0A7V1LMH4</accession>
<protein>
    <submittedName>
        <fullName evidence="9">Flagellar basal body L-ring protein FlgH</fullName>
    </submittedName>
</protein>
<dbReference type="GO" id="GO:0003774">
    <property type="term" value="F:cytoskeletal motor activity"/>
    <property type="evidence" value="ECO:0007669"/>
    <property type="project" value="InterPro"/>
</dbReference>
<proteinExistence type="inferred from homology"/>
<keyword evidence="9" id="KW-0969">Cilium</keyword>
<keyword evidence="9" id="KW-0282">Flagellum</keyword>
<dbReference type="PANTHER" id="PTHR34933:SF1">
    <property type="entry name" value="FLAGELLAR L-RING PROTEIN"/>
    <property type="match status" value="1"/>
</dbReference>
<evidence type="ECO:0000256" key="6">
    <source>
        <dbReference type="ARBA" id="ARBA00023136"/>
    </source>
</evidence>
<comment type="subcellular location">
    <subcellularLocation>
        <location evidence="2">Bacterial flagellum basal body</location>
    </subcellularLocation>
    <subcellularLocation>
        <location evidence="3">Cell outer membrane</location>
    </subcellularLocation>
</comment>
<evidence type="ECO:0000256" key="2">
    <source>
        <dbReference type="ARBA" id="ARBA00004117"/>
    </source>
</evidence>
<evidence type="ECO:0000256" key="7">
    <source>
        <dbReference type="ARBA" id="ARBA00023143"/>
    </source>
</evidence>
<dbReference type="PANTHER" id="PTHR34933">
    <property type="entry name" value="FLAGELLAR L-RING PROTEIN"/>
    <property type="match status" value="1"/>
</dbReference>
<evidence type="ECO:0000256" key="5">
    <source>
        <dbReference type="ARBA" id="ARBA00022729"/>
    </source>
</evidence>
<keyword evidence="5" id="KW-0732">Signal</keyword>
<sequence length="198" mass="21249">MKIKYIMTGLILLTQMAVSQSLYSDVKARKVGDVLSVLVIESADASRESQNKSAQSSDMKLGAKATGNVTSFLPLFGASSNLSTNSRAGDGTSQKDKLRGRITVRITEITENGTYKIEGERTLNVNGEENVMSLEGYVRPRDISTANTVYSYNVADAEIIYKKGGITNLIDDGFFGSTLTKLVGLGMVAAALGYLSLK</sequence>
<keyword evidence="8" id="KW-0998">Cell outer membrane</keyword>
<dbReference type="GO" id="GO:0009427">
    <property type="term" value="C:bacterial-type flagellum basal body, distal rod, L ring"/>
    <property type="evidence" value="ECO:0007669"/>
    <property type="project" value="InterPro"/>
</dbReference>